<dbReference type="PANTHER" id="PTHR24171">
    <property type="entry name" value="ANKYRIN REPEAT DOMAIN-CONTAINING PROTEIN 39-RELATED"/>
    <property type="match status" value="1"/>
</dbReference>
<evidence type="ECO:0000256" key="4">
    <source>
        <dbReference type="SAM" id="SignalP"/>
    </source>
</evidence>
<dbReference type="GO" id="GO:0085020">
    <property type="term" value="P:protein K6-linked ubiquitination"/>
    <property type="evidence" value="ECO:0007669"/>
    <property type="project" value="TreeGrafter"/>
</dbReference>
<feature type="repeat" description="ANK" evidence="3">
    <location>
        <begin position="66"/>
        <end position="98"/>
    </location>
</feature>
<evidence type="ECO:0000256" key="2">
    <source>
        <dbReference type="ARBA" id="ARBA00023043"/>
    </source>
</evidence>
<dbReference type="InterPro" id="IPR002110">
    <property type="entry name" value="Ankyrin_rpt"/>
</dbReference>
<keyword evidence="4" id="KW-0732">Signal</keyword>
<dbReference type="EMBL" id="HBIC01044232">
    <property type="protein sequence ID" value="CAE0293802.1"/>
    <property type="molecule type" value="Transcribed_RNA"/>
</dbReference>
<evidence type="ECO:0000313" key="5">
    <source>
        <dbReference type="EMBL" id="CAE0293801.1"/>
    </source>
</evidence>
<dbReference type="PROSITE" id="PS50088">
    <property type="entry name" value="ANK_REPEAT"/>
    <property type="match status" value="4"/>
</dbReference>
<reference evidence="6" key="1">
    <citation type="submission" date="2021-01" db="EMBL/GenBank/DDBJ databases">
        <authorList>
            <person name="Corre E."/>
            <person name="Pelletier E."/>
            <person name="Niang G."/>
            <person name="Scheremetjew M."/>
            <person name="Finn R."/>
            <person name="Kale V."/>
            <person name="Holt S."/>
            <person name="Cochrane G."/>
            <person name="Meng A."/>
            <person name="Brown T."/>
            <person name="Cohen L."/>
        </authorList>
    </citation>
    <scope>NUCLEOTIDE SEQUENCE</scope>
    <source>
        <strain evidence="6">CCAP 955/1</strain>
    </source>
</reference>
<evidence type="ECO:0000256" key="3">
    <source>
        <dbReference type="PROSITE-ProRule" id="PRU00023"/>
    </source>
</evidence>
<keyword evidence="1" id="KW-0677">Repeat</keyword>
<dbReference type="InterPro" id="IPR036770">
    <property type="entry name" value="Ankyrin_rpt-contain_sf"/>
</dbReference>
<feature type="signal peptide" evidence="4">
    <location>
        <begin position="1"/>
        <end position="16"/>
    </location>
</feature>
<feature type="repeat" description="ANK" evidence="3">
    <location>
        <begin position="183"/>
        <end position="215"/>
    </location>
</feature>
<sequence>MQFFFLLLVVLSLSSSHKFVAFAQEDGSAEEEGHSSILLESVINNDVDGIDRALEAQENIDTVNVNGWSAAHFAVNIGSFSMLEAVVNRGIDLNLADETGYTALMMAASQSDLEMVELMVGANANPLIAAKNGDTAFSLAHKRHRVGLVIAEACAVHAIESSDVPALLTSIENGAYVNIHNAAGWTPLIFATAMGHEEAVQFLLRHGAEVDRQENDGWTALHFAASTGNTRLITLLMQAGASAGIRAGVQGEGLTAKELAKQEGFLEAAELIPDVVEQEL</sequence>
<dbReference type="SUPFAM" id="SSF48403">
    <property type="entry name" value="Ankyrin repeat"/>
    <property type="match status" value="1"/>
</dbReference>
<gene>
    <name evidence="5" type="ORF">SELO1098_LOCUS22653</name>
    <name evidence="6" type="ORF">SELO1098_LOCUS22654</name>
</gene>
<dbReference type="SMART" id="SM00248">
    <property type="entry name" value="ANK"/>
    <property type="match status" value="4"/>
</dbReference>
<protein>
    <submittedName>
        <fullName evidence="6">Uncharacterized protein</fullName>
    </submittedName>
</protein>
<dbReference type="Gene3D" id="1.25.40.20">
    <property type="entry name" value="Ankyrin repeat-containing domain"/>
    <property type="match status" value="3"/>
</dbReference>
<keyword evidence="2 3" id="KW-0040">ANK repeat</keyword>
<dbReference type="PROSITE" id="PS50297">
    <property type="entry name" value="ANK_REP_REGION"/>
    <property type="match status" value="4"/>
</dbReference>
<feature type="chain" id="PRO_5036212173" evidence="4">
    <location>
        <begin position="17"/>
        <end position="280"/>
    </location>
</feature>
<dbReference type="GO" id="GO:0004842">
    <property type="term" value="F:ubiquitin-protein transferase activity"/>
    <property type="evidence" value="ECO:0007669"/>
    <property type="project" value="TreeGrafter"/>
</dbReference>
<dbReference type="EMBL" id="HBIC01044231">
    <property type="protein sequence ID" value="CAE0293801.1"/>
    <property type="molecule type" value="Transcribed_RNA"/>
</dbReference>
<feature type="repeat" description="ANK" evidence="3">
    <location>
        <begin position="216"/>
        <end position="248"/>
    </location>
</feature>
<dbReference type="AlphaFoldDB" id="A0A7S3HFM4"/>
<dbReference type="PANTHER" id="PTHR24171:SF8">
    <property type="entry name" value="BRCA1-ASSOCIATED RING DOMAIN PROTEIN 1"/>
    <property type="match status" value="1"/>
</dbReference>
<accession>A0A7S3HFM4</accession>
<organism evidence="6">
    <name type="scientific">Spumella elongata</name>
    <dbReference type="NCBI Taxonomy" id="89044"/>
    <lineage>
        <taxon>Eukaryota</taxon>
        <taxon>Sar</taxon>
        <taxon>Stramenopiles</taxon>
        <taxon>Ochrophyta</taxon>
        <taxon>Chrysophyceae</taxon>
        <taxon>Chromulinales</taxon>
        <taxon>Chromulinaceae</taxon>
        <taxon>Spumella</taxon>
    </lineage>
</organism>
<proteinExistence type="predicted"/>
<feature type="repeat" description="ANK" evidence="3">
    <location>
        <begin position="99"/>
        <end position="131"/>
    </location>
</feature>
<evidence type="ECO:0000256" key="1">
    <source>
        <dbReference type="ARBA" id="ARBA00022737"/>
    </source>
</evidence>
<dbReference type="Pfam" id="PF12796">
    <property type="entry name" value="Ank_2"/>
    <property type="match status" value="2"/>
</dbReference>
<evidence type="ECO:0000313" key="6">
    <source>
        <dbReference type="EMBL" id="CAE0293802.1"/>
    </source>
</evidence>
<name>A0A7S3HFM4_9STRA</name>